<evidence type="ECO:0000313" key="2">
    <source>
        <dbReference type="EMBL" id="MEQ2260487.1"/>
    </source>
</evidence>
<dbReference type="EMBL" id="JAHRIM010010658">
    <property type="protein sequence ID" value="MEQ2260487.1"/>
    <property type="molecule type" value="Genomic_DNA"/>
</dbReference>
<sequence length="133" mass="14703">MILFGMVFVERKPQEVTFKVSTPDVGGKANMWRKGLGSHETKIQLSVLNAKPDVCQKLTMQLSWKTTVLLEVPAARKHPHSMMLPPPCFTMGMVFLGWWGVLGLSQTLFSLVAGKFNVSLILDRSEVSSLIGA</sequence>
<name>A0ABV0VUT6_9TELE</name>
<feature type="transmembrane region" description="Helical" evidence="1">
    <location>
        <begin position="89"/>
        <end position="114"/>
    </location>
</feature>
<reference evidence="2 3" key="1">
    <citation type="submission" date="2021-06" db="EMBL/GenBank/DDBJ databases">
        <authorList>
            <person name="Palmer J.M."/>
        </authorList>
    </citation>
    <scope>NUCLEOTIDE SEQUENCE [LARGE SCALE GENOMIC DNA]</scope>
    <source>
        <strain evidence="2 3">XR_2019</strain>
        <tissue evidence="2">Muscle</tissue>
    </source>
</reference>
<evidence type="ECO:0000256" key="1">
    <source>
        <dbReference type="SAM" id="Phobius"/>
    </source>
</evidence>
<keyword evidence="3" id="KW-1185">Reference proteome</keyword>
<organism evidence="2 3">
    <name type="scientific">Xenotaenia resolanae</name>
    <dbReference type="NCBI Taxonomy" id="208358"/>
    <lineage>
        <taxon>Eukaryota</taxon>
        <taxon>Metazoa</taxon>
        <taxon>Chordata</taxon>
        <taxon>Craniata</taxon>
        <taxon>Vertebrata</taxon>
        <taxon>Euteleostomi</taxon>
        <taxon>Actinopterygii</taxon>
        <taxon>Neopterygii</taxon>
        <taxon>Teleostei</taxon>
        <taxon>Neoteleostei</taxon>
        <taxon>Acanthomorphata</taxon>
        <taxon>Ovalentaria</taxon>
        <taxon>Atherinomorphae</taxon>
        <taxon>Cyprinodontiformes</taxon>
        <taxon>Goodeidae</taxon>
        <taxon>Xenotaenia</taxon>
    </lineage>
</organism>
<protein>
    <submittedName>
        <fullName evidence="2">Uncharacterized protein</fullName>
    </submittedName>
</protein>
<accession>A0ABV0VUT6</accession>
<keyword evidence="1" id="KW-1133">Transmembrane helix</keyword>
<gene>
    <name evidence="2" type="ORF">XENORESO_018297</name>
</gene>
<comment type="caution">
    <text evidence="2">The sequence shown here is derived from an EMBL/GenBank/DDBJ whole genome shotgun (WGS) entry which is preliminary data.</text>
</comment>
<proteinExistence type="predicted"/>
<evidence type="ECO:0000313" key="3">
    <source>
        <dbReference type="Proteomes" id="UP001444071"/>
    </source>
</evidence>
<dbReference type="Proteomes" id="UP001444071">
    <property type="component" value="Unassembled WGS sequence"/>
</dbReference>
<keyword evidence="1" id="KW-0472">Membrane</keyword>
<keyword evidence="1" id="KW-0812">Transmembrane</keyword>